<evidence type="ECO:0000256" key="5">
    <source>
        <dbReference type="ARBA" id="ARBA00022840"/>
    </source>
</evidence>
<dbReference type="GO" id="GO:0004674">
    <property type="term" value="F:protein serine/threonine kinase activity"/>
    <property type="evidence" value="ECO:0007669"/>
    <property type="project" value="UniProtKB-KW"/>
</dbReference>
<dbReference type="InterPro" id="IPR025136">
    <property type="entry name" value="MAP3K_TRAF-bd"/>
</dbReference>
<dbReference type="AlphaFoldDB" id="A0A7J7K3Y6"/>
<gene>
    <name evidence="8" type="ORF">EB796_009032</name>
</gene>
<organism evidence="8 9">
    <name type="scientific">Bugula neritina</name>
    <name type="common">Brown bryozoan</name>
    <name type="synonym">Sertularia neritina</name>
    <dbReference type="NCBI Taxonomy" id="10212"/>
    <lineage>
        <taxon>Eukaryota</taxon>
        <taxon>Metazoa</taxon>
        <taxon>Spiralia</taxon>
        <taxon>Lophotrochozoa</taxon>
        <taxon>Bryozoa</taxon>
        <taxon>Gymnolaemata</taxon>
        <taxon>Cheilostomatida</taxon>
        <taxon>Flustrina</taxon>
        <taxon>Buguloidea</taxon>
        <taxon>Bugulidae</taxon>
        <taxon>Bugula</taxon>
    </lineage>
</organism>
<dbReference type="InterPro" id="IPR043969">
    <property type="entry name" value="MAP3K_PH"/>
</dbReference>
<dbReference type="Proteomes" id="UP000593567">
    <property type="component" value="Unassembled WGS sequence"/>
</dbReference>
<keyword evidence="9" id="KW-1185">Reference proteome</keyword>
<keyword evidence="3" id="KW-0547">Nucleotide-binding</keyword>
<evidence type="ECO:0000256" key="3">
    <source>
        <dbReference type="ARBA" id="ARBA00022741"/>
    </source>
</evidence>
<dbReference type="EMBL" id="VXIV02001490">
    <property type="protein sequence ID" value="KAF6032691.1"/>
    <property type="molecule type" value="Genomic_DNA"/>
</dbReference>
<keyword evidence="5" id="KW-0067">ATP-binding</keyword>
<keyword evidence="4" id="KW-0418">Kinase</keyword>
<feature type="domain" description="MAP3K TRAFs-binding" evidence="6">
    <location>
        <begin position="1"/>
        <end position="223"/>
    </location>
</feature>
<feature type="domain" description="MAP3K PH" evidence="7">
    <location>
        <begin position="234"/>
        <end position="323"/>
    </location>
</feature>
<sequence length="325" mass="38049">MVKFVEDLMALPSKISSRADTIYIQQQYAFALNRRNEPGDRDKALTVIRRVAEVMKGGSSVQDVVCLCGRIYKDKFNESNYTDVESRDEAIKWYRKGFELQANVYAGINLATMLVISGKDFRTDRELQRIGCSLNNLIGRKGSLSNLQDYWDVATYFEISVLAEDYTKSIQAAECMFKLQPPIWYLKSTLGNIQLINYYRYENTEQDENQSIEVQLFHFWMDFFMEAIKDEETSCVRFPVLVLEPTKLYTPSYVQINTDTDDEPPTIKLWHVQQDSKQIHQWCFERQHIKGVSLYKRDARAIFLYVQQNSDDFHIFFPSELKRTG</sequence>
<dbReference type="OrthoDB" id="275301at2759"/>
<dbReference type="PANTHER" id="PTHR11584:SF394">
    <property type="entry name" value="APOPTOTIC SIGNAL-REGULATING KINASE 1, ISOFORM C"/>
    <property type="match status" value="1"/>
</dbReference>
<accession>A0A7J7K3Y6</accession>
<evidence type="ECO:0000313" key="9">
    <source>
        <dbReference type="Proteomes" id="UP000593567"/>
    </source>
</evidence>
<dbReference type="GO" id="GO:0005524">
    <property type="term" value="F:ATP binding"/>
    <property type="evidence" value="ECO:0007669"/>
    <property type="project" value="UniProtKB-KW"/>
</dbReference>
<dbReference type="PANTHER" id="PTHR11584">
    <property type="entry name" value="SERINE/THREONINE PROTEIN KINASE"/>
    <property type="match status" value="1"/>
</dbReference>
<name>A0A7J7K3Y6_BUGNE</name>
<dbReference type="Pfam" id="PF13281">
    <property type="entry name" value="MAP3K_TRAF_bd"/>
    <property type="match status" value="1"/>
</dbReference>
<evidence type="ECO:0000256" key="2">
    <source>
        <dbReference type="ARBA" id="ARBA00022679"/>
    </source>
</evidence>
<dbReference type="Pfam" id="PF19039">
    <property type="entry name" value="ASK_PH"/>
    <property type="match status" value="1"/>
</dbReference>
<keyword evidence="2" id="KW-0808">Transferase</keyword>
<dbReference type="GO" id="GO:0000165">
    <property type="term" value="P:MAPK cascade"/>
    <property type="evidence" value="ECO:0007669"/>
    <property type="project" value="InterPro"/>
</dbReference>
<reference evidence="8" key="1">
    <citation type="submission" date="2020-06" db="EMBL/GenBank/DDBJ databases">
        <title>Draft genome of Bugula neritina, a colonial animal packing powerful symbionts and potential medicines.</title>
        <authorList>
            <person name="Rayko M."/>
        </authorList>
    </citation>
    <scope>NUCLEOTIDE SEQUENCE [LARGE SCALE GENOMIC DNA]</scope>
    <source>
        <strain evidence="8">Kwan_BN1</strain>
    </source>
</reference>
<evidence type="ECO:0000259" key="6">
    <source>
        <dbReference type="Pfam" id="PF13281"/>
    </source>
</evidence>
<keyword evidence="1" id="KW-0723">Serine/threonine-protein kinase</keyword>
<evidence type="ECO:0000259" key="7">
    <source>
        <dbReference type="Pfam" id="PF19039"/>
    </source>
</evidence>
<evidence type="ECO:0000256" key="1">
    <source>
        <dbReference type="ARBA" id="ARBA00022527"/>
    </source>
</evidence>
<proteinExistence type="predicted"/>
<protein>
    <submittedName>
        <fullName evidence="8">MAP3K15</fullName>
    </submittedName>
</protein>
<comment type="caution">
    <text evidence="8">The sequence shown here is derived from an EMBL/GenBank/DDBJ whole genome shotgun (WGS) entry which is preliminary data.</text>
</comment>
<evidence type="ECO:0000313" key="8">
    <source>
        <dbReference type="EMBL" id="KAF6032691.1"/>
    </source>
</evidence>
<evidence type="ECO:0000256" key="4">
    <source>
        <dbReference type="ARBA" id="ARBA00022777"/>
    </source>
</evidence>